<dbReference type="SMART" id="SM00178">
    <property type="entry name" value="SAR"/>
    <property type="match status" value="1"/>
</dbReference>
<dbReference type="GO" id="GO:0003924">
    <property type="term" value="F:GTPase activity"/>
    <property type="evidence" value="ECO:0007669"/>
    <property type="project" value="InterPro"/>
</dbReference>
<dbReference type="SMART" id="SM00177">
    <property type="entry name" value="ARF"/>
    <property type="match status" value="1"/>
</dbReference>
<dbReference type="InterPro" id="IPR027417">
    <property type="entry name" value="P-loop_NTPase"/>
</dbReference>
<dbReference type="Proteomes" id="UP001165160">
    <property type="component" value="Unassembled WGS sequence"/>
</dbReference>
<feature type="binding site" evidence="3">
    <location>
        <position position="195"/>
    </location>
    <ligand>
        <name>GTP</name>
        <dbReference type="ChEBI" id="CHEBI:37565"/>
    </ligand>
</feature>
<feature type="binding site" evidence="4">
    <location>
        <position position="156"/>
    </location>
    <ligand>
        <name>Mg(2+)</name>
        <dbReference type="ChEBI" id="CHEBI:18420"/>
    </ligand>
</feature>
<evidence type="ECO:0000313" key="5">
    <source>
        <dbReference type="EMBL" id="GMH88374.1"/>
    </source>
</evidence>
<organism evidence="5 6">
    <name type="scientific">Triparma verrucosa</name>
    <dbReference type="NCBI Taxonomy" id="1606542"/>
    <lineage>
        <taxon>Eukaryota</taxon>
        <taxon>Sar</taxon>
        <taxon>Stramenopiles</taxon>
        <taxon>Ochrophyta</taxon>
        <taxon>Bolidophyceae</taxon>
        <taxon>Parmales</taxon>
        <taxon>Triparmaceae</taxon>
        <taxon>Triparma</taxon>
    </lineage>
</organism>
<name>A0A9W7BJW7_9STRA</name>
<feature type="binding site" evidence="3">
    <location>
        <begin position="149"/>
        <end position="156"/>
    </location>
    <ligand>
        <name>GTP</name>
        <dbReference type="ChEBI" id="CHEBI:37565"/>
    </ligand>
</feature>
<evidence type="ECO:0000256" key="4">
    <source>
        <dbReference type="PIRSR" id="PIRSR606689-2"/>
    </source>
</evidence>
<sequence length="460" mass="50570">MSGAITYMLIEQPEKGKIIDVLLNYFTQLAAGITLTPTSKSTPTKTRSMDRLYMAKAMSPVFTKLMNMVLALRPENVEQYIIGCLNDMKLSGDYDIVEEVLNVEAVPTAPEVVEGEPVVTEETAATETVGSTEGDDVAMPAKMTILTLGLSLSGKTTMLKAIQGDPNPTPKPTVGFVPHALQLGSSVVTFYDLGGGDSIRDIWPNYYAETHGLIYVLDSSSDDMTFKDACSVFLESVSSPALAGKPCLLILNKKDLPSYRDTEEVLETLTLPPSCTICELTLHPQKTPSKSLDPEIDVNLSSLFNRIASDFSTISERVDNDVKEQLKKEEDEKKAKDKRVMKKSLNKAYSLNGFTPIDIFTPSDGYEFLAQEVGFMKAEELVEEGREVAELCGFQKIAMMLAAGMKEPVSKKKKRYEWSEIKEYIQECKAECERGEVDEEAFKDVEEGGVGGGGFDWGAV</sequence>
<protein>
    <submittedName>
        <fullName evidence="5">Uncharacterized protein</fullName>
    </submittedName>
</protein>
<evidence type="ECO:0000313" key="6">
    <source>
        <dbReference type="Proteomes" id="UP001165160"/>
    </source>
</evidence>
<keyword evidence="4" id="KW-0460">Magnesium</keyword>
<gene>
    <name evidence="5" type="ORF">TrVE_jg7369</name>
</gene>
<evidence type="ECO:0000256" key="3">
    <source>
        <dbReference type="PIRSR" id="PIRSR606689-1"/>
    </source>
</evidence>
<dbReference type="AlphaFoldDB" id="A0A9W7BJW7"/>
<keyword evidence="1 3" id="KW-0547">Nucleotide-binding</keyword>
<dbReference type="PANTHER" id="PTHR46090:SF2">
    <property type="entry name" value="ADP-RIBOSYLATION FACTOR-LIKE PROTEIN 13B"/>
    <property type="match status" value="1"/>
</dbReference>
<proteinExistence type="predicted"/>
<feature type="binding site" evidence="4">
    <location>
        <position position="173"/>
    </location>
    <ligand>
        <name>Mg(2+)</name>
        <dbReference type="ChEBI" id="CHEBI:18420"/>
    </ligand>
</feature>
<dbReference type="InterPro" id="IPR051995">
    <property type="entry name" value="Ciliary_GTPase"/>
</dbReference>
<dbReference type="GO" id="GO:0005525">
    <property type="term" value="F:GTP binding"/>
    <property type="evidence" value="ECO:0007669"/>
    <property type="project" value="UniProtKB-KW"/>
</dbReference>
<keyword evidence="2 3" id="KW-0342">GTP-binding</keyword>
<evidence type="ECO:0000256" key="1">
    <source>
        <dbReference type="ARBA" id="ARBA00022741"/>
    </source>
</evidence>
<dbReference type="PANTHER" id="PTHR46090">
    <property type="entry name" value="ADP-RIBOSYLATION FACTOR-LIKE PROTEIN 13B"/>
    <property type="match status" value="1"/>
</dbReference>
<dbReference type="PROSITE" id="PS51417">
    <property type="entry name" value="ARF"/>
    <property type="match status" value="1"/>
</dbReference>
<dbReference type="GO" id="GO:0046872">
    <property type="term" value="F:metal ion binding"/>
    <property type="evidence" value="ECO:0007669"/>
    <property type="project" value="UniProtKB-KW"/>
</dbReference>
<dbReference type="InterPro" id="IPR006689">
    <property type="entry name" value="Small_GTPase_ARF/SAR"/>
</dbReference>
<dbReference type="EMBL" id="BRXX01000081">
    <property type="protein sequence ID" value="GMH88374.1"/>
    <property type="molecule type" value="Genomic_DNA"/>
</dbReference>
<dbReference type="Gene3D" id="3.40.50.300">
    <property type="entry name" value="P-loop containing nucleotide triphosphate hydrolases"/>
    <property type="match status" value="1"/>
</dbReference>
<evidence type="ECO:0000256" key="2">
    <source>
        <dbReference type="ARBA" id="ARBA00023134"/>
    </source>
</evidence>
<keyword evidence="6" id="KW-1185">Reference proteome</keyword>
<feature type="binding site" evidence="3">
    <location>
        <begin position="252"/>
        <end position="255"/>
    </location>
    <ligand>
        <name>GTP</name>
        <dbReference type="ChEBI" id="CHEBI:37565"/>
    </ligand>
</feature>
<accession>A0A9W7BJW7</accession>
<reference evidence="6" key="1">
    <citation type="journal article" date="2023" name="Commun. Biol.">
        <title>Genome analysis of Parmales, the sister group of diatoms, reveals the evolutionary specialization of diatoms from phago-mixotrophs to photoautotrophs.</title>
        <authorList>
            <person name="Ban H."/>
            <person name="Sato S."/>
            <person name="Yoshikawa S."/>
            <person name="Yamada K."/>
            <person name="Nakamura Y."/>
            <person name="Ichinomiya M."/>
            <person name="Sato N."/>
            <person name="Blanc-Mathieu R."/>
            <person name="Endo H."/>
            <person name="Kuwata A."/>
            <person name="Ogata H."/>
        </authorList>
    </citation>
    <scope>NUCLEOTIDE SEQUENCE [LARGE SCALE GENOMIC DNA]</scope>
    <source>
        <strain evidence="6">NIES 3699</strain>
    </source>
</reference>
<keyword evidence="4" id="KW-0479">Metal-binding</keyword>
<dbReference type="PRINTS" id="PR00328">
    <property type="entry name" value="SAR1GTPBP"/>
</dbReference>
<dbReference type="SUPFAM" id="SSF52540">
    <property type="entry name" value="P-loop containing nucleoside triphosphate hydrolases"/>
    <property type="match status" value="1"/>
</dbReference>
<comment type="caution">
    <text evidence="5">The sequence shown here is derived from an EMBL/GenBank/DDBJ whole genome shotgun (WGS) entry which is preliminary data.</text>
</comment>
<dbReference type="Pfam" id="PF00025">
    <property type="entry name" value="Arf"/>
    <property type="match status" value="1"/>
</dbReference>